<reference evidence="2" key="1">
    <citation type="journal article" date="2019" name="Int. J. Syst. Evol. Microbiol.">
        <title>The Global Catalogue of Microorganisms (GCM) 10K type strain sequencing project: providing services to taxonomists for standard genome sequencing and annotation.</title>
        <authorList>
            <consortium name="The Broad Institute Genomics Platform"/>
            <consortium name="The Broad Institute Genome Sequencing Center for Infectious Disease"/>
            <person name="Wu L."/>
            <person name="Ma J."/>
        </authorList>
    </citation>
    <scope>NUCLEOTIDE SEQUENCE [LARGE SCALE GENOMIC DNA]</scope>
    <source>
        <strain evidence="2">CGMCC 1.14993</strain>
    </source>
</reference>
<keyword evidence="2" id="KW-1185">Reference proteome</keyword>
<evidence type="ECO:0000313" key="2">
    <source>
        <dbReference type="Proteomes" id="UP000626244"/>
    </source>
</evidence>
<name>A0A8J3EX36_9BACI</name>
<dbReference type="Proteomes" id="UP000626244">
    <property type="component" value="Unassembled WGS sequence"/>
</dbReference>
<proteinExistence type="predicted"/>
<dbReference type="AlphaFoldDB" id="A0A8J3EX36"/>
<gene>
    <name evidence="1" type="ORF">GCM10007380_07850</name>
</gene>
<protein>
    <submittedName>
        <fullName evidence="1">Uncharacterized protein</fullName>
    </submittedName>
</protein>
<organism evidence="1 2">
    <name type="scientific">Gottfriedia solisilvae</name>
    <dbReference type="NCBI Taxonomy" id="1516104"/>
    <lineage>
        <taxon>Bacteria</taxon>
        <taxon>Bacillati</taxon>
        <taxon>Bacillota</taxon>
        <taxon>Bacilli</taxon>
        <taxon>Bacillales</taxon>
        <taxon>Bacillaceae</taxon>
        <taxon>Gottfriedia</taxon>
    </lineage>
</organism>
<dbReference type="OrthoDB" id="2865952at2"/>
<sequence>MKKLIILIVTALLMISIKIPSQNEVKAEIVSEGEEASTIASNQLKRQVPMLSELFQVSTNQLLVTFDRPADLNAGTKASNYWIQSSDMKPTGIASIGKNDTVYPKNSLTEDKVKITKVQGNNNSFLLTFKENIPSKKTFKLIICYVTAPGGGQYNGDNGMQVFVGK</sequence>
<accession>A0A8J3EX36</accession>
<evidence type="ECO:0000313" key="1">
    <source>
        <dbReference type="EMBL" id="GGI11440.1"/>
    </source>
</evidence>
<dbReference type="RefSeq" id="WP_087999034.1">
    <property type="nucleotide sequence ID" value="NZ_BMHB01000001.1"/>
</dbReference>
<comment type="caution">
    <text evidence="1">The sequence shown here is derived from an EMBL/GenBank/DDBJ whole genome shotgun (WGS) entry which is preliminary data.</text>
</comment>
<dbReference type="EMBL" id="BMHB01000001">
    <property type="protein sequence ID" value="GGI11440.1"/>
    <property type="molecule type" value="Genomic_DNA"/>
</dbReference>